<comment type="caution">
    <text evidence="4">The sequence shown here is derived from an EMBL/GenBank/DDBJ whole genome shotgun (WGS) entry which is preliminary data.</text>
</comment>
<keyword evidence="5" id="KW-1185">Reference proteome</keyword>
<dbReference type="Pfam" id="PF18962">
    <property type="entry name" value="Por_Secre_tail"/>
    <property type="match status" value="1"/>
</dbReference>
<dbReference type="PROSITE" id="PS51841">
    <property type="entry name" value="LTD"/>
    <property type="match status" value="1"/>
</dbReference>
<reference evidence="4 5" key="1">
    <citation type="submission" date="2018-03" db="EMBL/GenBank/DDBJ databases">
        <title>Mesoflavibacter sp. HG37 and Mesoflavibacter sp. HG96 sp.nov., two marine bacteria isolated from seawater of Western Pacific Ocean.</title>
        <authorList>
            <person name="Cheng H."/>
            <person name="Wu Y.-H."/>
            <person name="Guo L.-L."/>
            <person name="Xu X.-W."/>
        </authorList>
    </citation>
    <scope>NUCLEOTIDE SEQUENCE [LARGE SCALE GENOMIC DNA]</scope>
    <source>
        <strain evidence="4 5">KCTC 42117</strain>
    </source>
</reference>
<sequence length="693" mass="71703">MKKLYFLLLTVLMTATSFGQVFITEIADPNNNAEARFIELYNAGPTDVDFTEGNGWQIDKYTNASGTVSTTLDLTGTIPAGGFYVIGYDNTPGTFNTVYGFAADQLDAVNNGVVGSNGDDDLALVDGTDTIIDFFGVPATDNTGTCAEYEDGRAERSPAVTMGNATFDESEWNVWADSAVSGCTNHTLQTQDAPASFDPGSWIGTATGPVVTIDSDITGLDYFEGNGPSAEQTFSVSGINLTGNLDVTAPTNFEISSTSGSGFGSSVSLTPSAGSVASTTLYVRLAAGLSANTYTDVLTATSTGATSETINVSGVVTPSTPQFNVFGTPGDMNYGLGNGPSNEESIFVEGLFLTNDITVTAPTNFEVSLTSGSGFASSVTVPQTSGTVANTEVFVRLASGLTEGAYSGNITVSSSPATDQTVALTGNVFGAATNALVLVGVYDGPLSGGVPKGIELIALADIPDLSVFGISSITNGAGSSAGTVEYNFPADAVSAGDRIFLATESTGFNSFFGMMPTYTNGVVGINGDDAIELYEGTTIIDTFGDVDMDGTGEPWDYTDGWAYRVDATGPDGGFVLANWTFSGADALDGESDNSTAATPYPIATYTNPALSNATFTQANTFSIYPNPVNTGYVNIKTTSNEAVNVTVFDLLGKKVITKTLSNNKLNVSSLKSGVYLLNIEQNGASTTKKLVIE</sequence>
<evidence type="ECO:0000256" key="1">
    <source>
        <dbReference type="ARBA" id="ARBA00022729"/>
    </source>
</evidence>
<keyword evidence="4" id="KW-0255">Endonuclease</keyword>
<keyword evidence="1 2" id="KW-0732">Signal</keyword>
<organism evidence="4 5">
    <name type="scientific">Mesoflavibacter zeaxanthinifaciens subsp. sabulilitoris</name>
    <dbReference type="NCBI Taxonomy" id="1520893"/>
    <lineage>
        <taxon>Bacteria</taxon>
        <taxon>Pseudomonadati</taxon>
        <taxon>Bacteroidota</taxon>
        <taxon>Flavobacteriia</taxon>
        <taxon>Flavobacteriales</taxon>
        <taxon>Flavobacteriaceae</taxon>
        <taxon>Mesoflavibacter</taxon>
    </lineage>
</organism>
<keyword evidence="4" id="KW-0540">Nuclease</keyword>
<dbReference type="Pfam" id="PF00932">
    <property type="entry name" value="LTD"/>
    <property type="match status" value="1"/>
</dbReference>
<dbReference type="InterPro" id="IPR036415">
    <property type="entry name" value="Lamin_tail_dom_sf"/>
</dbReference>
<gene>
    <name evidence="4" type="ORF">C7H61_11025</name>
</gene>
<evidence type="ECO:0000313" key="4">
    <source>
        <dbReference type="EMBL" id="PSG87742.1"/>
    </source>
</evidence>
<evidence type="ECO:0000256" key="2">
    <source>
        <dbReference type="SAM" id="SignalP"/>
    </source>
</evidence>
<dbReference type="OrthoDB" id="1056765at2"/>
<evidence type="ECO:0000313" key="5">
    <source>
        <dbReference type="Proteomes" id="UP000238430"/>
    </source>
</evidence>
<dbReference type="AlphaFoldDB" id="A0A2T1N792"/>
<dbReference type="InterPro" id="IPR026444">
    <property type="entry name" value="Secre_tail"/>
</dbReference>
<dbReference type="NCBIfam" id="TIGR04183">
    <property type="entry name" value="Por_Secre_tail"/>
    <property type="match status" value="1"/>
</dbReference>
<protein>
    <submittedName>
        <fullName evidence="4">Endonuclease I</fullName>
    </submittedName>
</protein>
<feature type="domain" description="LTD" evidence="3">
    <location>
        <begin position="9"/>
        <end position="139"/>
    </location>
</feature>
<keyword evidence="4" id="KW-0378">Hydrolase</keyword>
<name>A0A2T1N792_9FLAO</name>
<proteinExistence type="predicted"/>
<dbReference type="InterPro" id="IPR001322">
    <property type="entry name" value="Lamin_tail_dom"/>
</dbReference>
<feature type="signal peptide" evidence="2">
    <location>
        <begin position="1"/>
        <end position="19"/>
    </location>
</feature>
<dbReference type="EMBL" id="PXOT01000025">
    <property type="protein sequence ID" value="PSG87742.1"/>
    <property type="molecule type" value="Genomic_DNA"/>
</dbReference>
<dbReference type="RefSeq" id="WP_106679787.1">
    <property type="nucleotide sequence ID" value="NZ_JACHWV010000004.1"/>
</dbReference>
<evidence type="ECO:0000259" key="3">
    <source>
        <dbReference type="PROSITE" id="PS51841"/>
    </source>
</evidence>
<dbReference type="SUPFAM" id="SSF74853">
    <property type="entry name" value="Lamin A/C globular tail domain"/>
    <property type="match status" value="1"/>
</dbReference>
<feature type="chain" id="PRO_5015492179" evidence="2">
    <location>
        <begin position="20"/>
        <end position="693"/>
    </location>
</feature>
<dbReference type="GO" id="GO:0004519">
    <property type="term" value="F:endonuclease activity"/>
    <property type="evidence" value="ECO:0007669"/>
    <property type="project" value="UniProtKB-KW"/>
</dbReference>
<accession>A0A2T1N792</accession>
<dbReference type="Proteomes" id="UP000238430">
    <property type="component" value="Unassembled WGS sequence"/>
</dbReference>